<keyword evidence="1" id="KW-0812">Transmembrane</keyword>
<dbReference type="EMBL" id="AFBP01000022">
    <property type="protein sequence ID" value="EGG55736.1"/>
    <property type="molecule type" value="Genomic_DNA"/>
</dbReference>
<keyword evidence="1" id="KW-0472">Membrane</keyword>
<sequence>MSRNQSKTKEPKVEFLLTFIGTVAAIMASFFSWLGYVISKRAEERARPCIGETLWTERSDSYFVTLKIFPGQYFVQTKSIEVAGAKLSYARDVSGNGRLLSSGEEVSCLPYTVSVPVNRDIVELKVCITPKLKVPFEIKVNLAGDHKPLVYHVYENPFTSRTPADKV</sequence>
<dbReference type="Proteomes" id="UP000005156">
    <property type="component" value="Unassembled WGS sequence"/>
</dbReference>
<dbReference type="AlphaFoldDB" id="F3QJ88"/>
<evidence type="ECO:0000256" key="1">
    <source>
        <dbReference type="SAM" id="Phobius"/>
    </source>
</evidence>
<keyword evidence="1" id="KW-1133">Transmembrane helix</keyword>
<dbReference type="HOGENOM" id="CLU_1592984_0_0_4"/>
<reference evidence="2 3" key="1">
    <citation type="submission" date="2011-02" db="EMBL/GenBank/DDBJ databases">
        <authorList>
            <person name="Weinstock G."/>
            <person name="Sodergren E."/>
            <person name="Clifton S."/>
            <person name="Fulton L."/>
            <person name="Fulton B."/>
            <person name="Courtney L."/>
            <person name="Fronick C."/>
            <person name="Harrison M."/>
            <person name="Strong C."/>
            <person name="Farmer C."/>
            <person name="Delahaunty K."/>
            <person name="Markovic C."/>
            <person name="Hall O."/>
            <person name="Minx P."/>
            <person name="Tomlinson C."/>
            <person name="Mitreva M."/>
            <person name="Hou S."/>
            <person name="Chen J."/>
            <person name="Wollam A."/>
            <person name="Pepin K.H."/>
            <person name="Johnson M."/>
            <person name="Bhonagiri V."/>
            <person name="Zhang X."/>
            <person name="Suruliraj S."/>
            <person name="Warren W."/>
            <person name="Chinwalla A."/>
            <person name="Mardis E.R."/>
            <person name="Wilson R.K."/>
        </authorList>
    </citation>
    <scope>NUCLEOTIDE SEQUENCE [LARGE SCALE GENOMIC DNA]</scope>
    <source>
        <strain evidence="2 3">YIT 11859</strain>
    </source>
</reference>
<accession>F3QJ88</accession>
<organism evidence="2 3">
    <name type="scientific">Parasutterella excrementihominis YIT 11859</name>
    <dbReference type="NCBI Taxonomy" id="762966"/>
    <lineage>
        <taxon>Bacteria</taxon>
        <taxon>Pseudomonadati</taxon>
        <taxon>Pseudomonadota</taxon>
        <taxon>Betaproteobacteria</taxon>
        <taxon>Burkholderiales</taxon>
        <taxon>Sutterellaceae</taxon>
        <taxon>Parasutterella</taxon>
    </lineage>
</organism>
<name>F3QJ88_9BURK</name>
<keyword evidence="3" id="KW-1185">Reference proteome</keyword>
<comment type="caution">
    <text evidence="2">The sequence shown here is derived from an EMBL/GenBank/DDBJ whole genome shotgun (WGS) entry which is preliminary data.</text>
</comment>
<feature type="transmembrane region" description="Helical" evidence="1">
    <location>
        <begin position="15"/>
        <end position="38"/>
    </location>
</feature>
<protein>
    <submittedName>
        <fullName evidence="2">Uncharacterized protein</fullName>
    </submittedName>
</protein>
<evidence type="ECO:0000313" key="2">
    <source>
        <dbReference type="EMBL" id="EGG55736.1"/>
    </source>
</evidence>
<evidence type="ECO:0000313" key="3">
    <source>
        <dbReference type="Proteomes" id="UP000005156"/>
    </source>
</evidence>
<proteinExistence type="predicted"/>
<gene>
    <name evidence="2" type="ORF">HMPREF9439_00989</name>
</gene>